<accession>A0A1C0TQT0</accession>
<dbReference type="EMBL" id="MAUJ01000003">
    <property type="protein sequence ID" value="OCQ21250.1"/>
    <property type="molecule type" value="Genomic_DNA"/>
</dbReference>
<protein>
    <submittedName>
        <fullName evidence="1">Uncharacterized protein</fullName>
    </submittedName>
</protein>
<evidence type="ECO:0000313" key="1">
    <source>
        <dbReference type="EMBL" id="OCQ21250.1"/>
    </source>
</evidence>
<dbReference type="Proteomes" id="UP000093366">
    <property type="component" value="Unassembled WGS sequence"/>
</dbReference>
<name>A0A1C0TQT0_9GAMM</name>
<dbReference type="AlphaFoldDB" id="A0A1C0TQT0"/>
<evidence type="ECO:0000313" key="2">
    <source>
        <dbReference type="Proteomes" id="UP000093366"/>
    </source>
</evidence>
<sequence length="162" mass="18193">MDCNWEQNQNNTHQLMCIDVDNQQKPVHIATKLQANNSASCILHFNKLALNLFDGGVAVVNEPSSDACDVDPVYFRPFPERRIIDGAEEVLLKCEWRGDSNTLEVKQCLDVGTKGNEVAVAFRMNGKEESLLPSVNRMLENGQVVEAKELKPFSPPLYFRAN</sequence>
<reference evidence="2" key="1">
    <citation type="submission" date="2016-07" db="EMBL/GenBank/DDBJ databases">
        <authorList>
            <person name="Florea S."/>
            <person name="Webb J.S."/>
            <person name="Jaromczyk J."/>
            <person name="Schardl C.L."/>
        </authorList>
    </citation>
    <scope>NUCLEOTIDE SEQUENCE [LARGE SCALE GENOMIC DNA]</scope>
    <source>
        <strain evidence="2">IPB1</strain>
    </source>
</reference>
<organism evidence="1 2">
    <name type="scientific">Pseudoalteromonas luteoviolacea</name>
    <dbReference type="NCBI Taxonomy" id="43657"/>
    <lineage>
        <taxon>Bacteria</taxon>
        <taxon>Pseudomonadati</taxon>
        <taxon>Pseudomonadota</taxon>
        <taxon>Gammaproteobacteria</taxon>
        <taxon>Alteromonadales</taxon>
        <taxon>Pseudoalteromonadaceae</taxon>
        <taxon>Pseudoalteromonas</taxon>
    </lineage>
</organism>
<gene>
    <name evidence="1" type="ORF">A7985_11525</name>
</gene>
<comment type="caution">
    <text evidence="1">The sequence shown here is derived from an EMBL/GenBank/DDBJ whole genome shotgun (WGS) entry which is preliminary data.</text>
</comment>
<proteinExistence type="predicted"/>